<protein>
    <submittedName>
        <fullName evidence="7">Beige/beach-related</fullName>
    </submittedName>
</protein>
<dbReference type="InterPro" id="IPR011993">
    <property type="entry name" value="PH-like_dom_sf"/>
</dbReference>
<evidence type="ECO:0000256" key="2">
    <source>
        <dbReference type="ARBA" id="ARBA00022737"/>
    </source>
</evidence>
<evidence type="ECO:0000259" key="6">
    <source>
        <dbReference type="PROSITE" id="PS51783"/>
    </source>
</evidence>
<organism evidence="7 8">
    <name type="scientific">Anaeramoeba ignava</name>
    <name type="common">Anaerobic marine amoeba</name>
    <dbReference type="NCBI Taxonomy" id="1746090"/>
    <lineage>
        <taxon>Eukaryota</taxon>
        <taxon>Metamonada</taxon>
        <taxon>Anaeramoebidae</taxon>
        <taxon>Anaeramoeba</taxon>
    </lineage>
</organism>
<dbReference type="InterPro" id="IPR023362">
    <property type="entry name" value="PH-BEACH_dom"/>
</dbReference>
<name>A0A9Q0L898_ANAIG</name>
<proteinExistence type="predicted"/>
<keyword evidence="4" id="KW-0175">Coiled coil</keyword>
<dbReference type="Pfam" id="PF14844">
    <property type="entry name" value="PH_BEACH"/>
    <property type="match status" value="1"/>
</dbReference>
<dbReference type="GO" id="GO:0019901">
    <property type="term" value="F:protein kinase binding"/>
    <property type="evidence" value="ECO:0007669"/>
    <property type="project" value="TreeGrafter"/>
</dbReference>
<dbReference type="AlphaFoldDB" id="A0A9Q0L898"/>
<dbReference type="PROSITE" id="PS50082">
    <property type="entry name" value="WD_REPEATS_2"/>
    <property type="match status" value="1"/>
</dbReference>
<feature type="domain" description="BEACH" evidence="5">
    <location>
        <begin position="574"/>
        <end position="865"/>
    </location>
</feature>
<evidence type="ECO:0000256" key="1">
    <source>
        <dbReference type="ARBA" id="ARBA00022574"/>
    </source>
</evidence>
<dbReference type="Pfam" id="PF16057">
    <property type="entry name" value="DUF4800"/>
    <property type="match status" value="1"/>
</dbReference>
<dbReference type="PANTHER" id="PTHR13743:SF112">
    <property type="entry name" value="BEACH DOMAIN-CONTAINING PROTEIN"/>
    <property type="match status" value="1"/>
</dbReference>
<dbReference type="CDD" id="cd01201">
    <property type="entry name" value="PH_BEACH"/>
    <property type="match status" value="1"/>
</dbReference>
<evidence type="ECO:0000256" key="4">
    <source>
        <dbReference type="SAM" id="Coils"/>
    </source>
</evidence>
<evidence type="ECO:0000313" key="8">
    <source>
        <dbReference type="Proteomes" id="UP001149090"/>
    </source>
</evidence>
<dbReference type="SMART" id="SM01026">
    <property type="entry name" value="Beach"/>
    <property type="match status" value="1"/>
</dbReference>
<dbReference type="FunFam" id="1.10.1540.10:FF:000001">
    <property type="entry name" value="neurobeachin isoform X1"/>
    <property type="match status" value="1"/>
</dbReference>
<feature type="repeat" description="WD" evidence="3">
    <location>
        <begin position="1056"/>
        <end position="1088"/>
    </location>
</feature>
<dbReference type="SMART" id="SM00320">
    <property type="entry name" value="WD40"/>
    <property type="match status" value="4"/>
</dbReference>
<dbReference type="InterPro" id="IPR001680">
    <property type="entry name" value="WD40_rpt"/>
</dbReference>
<dbReference type="InterPro" id="IPR050865">
    <property type="entry name" value="BEACH_Domain"/>
</dbReference>
<feature type="domain" description="BEACH-type PH" evidence="6">
    <location>
        <begin position="448"/>
        <end position="561"/>
    </location>
</feature>
<dbReference type="GO" id="GO:0008104">
    <property type="term" value="P:intracellular protein localization"/>
    <property type="evidence" value="ECO:0007669"/>
    <property type="project" value="TreeGrafter"/>
</dbReference>
<dbReference type="GO" id="GO:0005829">
    <property type="term" value="C:cytosol"/>
    <property type="evidence" value="ECO:0007669"/>
    <property type="project" value="TreeGrafter"/>
</dbReference>
<dbReference type="OrthoDB" id="26681at2759"/>
<dbReference type="PROSITE" id="PS50197">
    <property type="entry name" value="BEACH"/>
    <property type="match status" value="1"/>
</dbReference>
<accession>A0A9Q0L898</accession>
<reference evidence="7" key="1">
    <citation type="submission" date="2022-10" db="EMBL/GenBank/DDBJ databases">
        <title>Novel sulphate-reducing endosymbionts in the free-living metamonad Anaeramoeba.</title>
        <authorList>
            <person name="Jerlstrom-Hultqvist J."/>
            <person name="Cepicka I."/>
            <person name="Gallot-Lavallee L."/>
            <person name="Salas-Leiva D."/>
            <person name="Curtis B.A."/>
            <person name="Zahonova K."/>
            <person name="Pipaliya S."/>
            <person name="Dacks J."/>
            <person name="Roger A.J."/>
        </authorList>
    </citation>
    <scope>NUCLEOTIDE SEQUENCE</scope>
    <source>
        <strain evidence="7">BMAN</strain>
    </source>
</reference>
<dbReference type="SUPFAM" id="SSF50978">
    <property type="entry name" value="WD40 repeat-like"/>
    <property type="match status" value="1"/>
</dbReference>
<dbReference type="InterPro" id="IPR015943">
    <property type="entry name" value="WD40/YVTN_repeat-like_dom_sf"/>
</dbReference>
<gene>
    <name evidence="7" type="ORF">M0811_12730</name>
</gene>
<dbReference type="CDD" id="cd06071">
    <property type="entry name" value="Beach"/>
    <property type="match status" value="1"/>
</dbReference>
<dbReference type="Gene3D" id="2.30.29.30">
    <property type="entry name" value="Pleckstrin-homology domain (PH domain)/Phosphotyrosine-binding domain (PTB)"/>
    <property type="match status" value="1"/>
</dbReference>
<feature type="coiled-coil region" evidence="4">
    <location>
        <begin position="142"/>
        <end position="169"/>
    </location>
</feature>
<dbReference type="Proteomes" id="UP001149090">
    <property type="component" value="Unassembled WGS sequence"/>
</dbReference>
<dbReference type="PROSITE" id="PS51783">
    <property type="entry name" value="PH_BEACH"/>
    <property type="match status" value="1"/>
</dbReference>
<dbReference type="InterPro" id="IPR000409">
    <property type="entry name" value="BEACH_dom"/>
</dbReference>
<dbReference type="Pfam" id="PF20426">
    <property type="entry name" value="NBCH_WD40"/>
    <property type="match status" value="1"/>
</dbReference>
<comment type="caution">
    <text evidence="7">The sequence shown here is derived from an EMBL/GenBank/DDBJ whole genome shotgun (WGS) entry which is preliminary data.</text>
</comment>
<dbReference type="PANTHER" id="PTHR13743">
    <property type="entry name" value="BEIGE/BEACH-RELATED"/>
    <property type="match status" value="1"/>
</dbReference>
<dbReference type="SUPFAM" id="SSF50729">
    <property type="entry name" value="PH domain-like"/>
    <property type="match status" value="1"/>
</dbReference>
<keyword evidence="8" id="KW-1185">Reference proteome</keyword>
<dbReference type="Pfam" id="PF02138">
    <property type="entry name" value="Beach"/>
    <property type="match status" value="1"/>
</dbReference>
<dbReference type="Gene3D" id="2.130.10.10">
    <property type="entry name" value="YVTN repeat-like/Quinoprotein amine dehydrogenase"/>
    <property type="match status" value="1"/>
</dbReference>
<keyword evidence="2" id="KW-0677">Repeat</keyword>
<dbReference type="GO" id="GO:0016020">
    <property type="term" value="C:membrane"/>
    <property type="evidence" value="ECO:0007669"/>
    <property type="project" value="TreeGrafter"/>
</dbReference>
<dbReference type="PROSITE" id="PS50294">
    <property type="entry name" value="WD_REPEATS_REGION"/>
    <property type="match status" value="1"/>
</dbReference>
<keyword evidence="1 3" id="KW-0853">WD repeat</keyword>
<evidence type="ECO:0000256" key="3">
    <source>
        <dbReference type="PROSITE-ProRule" id="PRU00221"/>
    </source>
</evidence>
<evidence type="ECO:0000313" key="7">
    <source>
        <dbReference type="EMBL" id="KAJ5067923.1"/>
    </source>
</evidence>
<dbReference type="InterPro" id="IPR046851">
    <property type="entry name" value="NBCH_WD40"/>
</dbReference>
<dbReference type="SUPFAM" id="SSF81837">
    <property type="entry name" value="BEACH domain"/>
    <property type="match status" value="1"/>
</dbReference>
<dbReference type="InterPro" id="IPR036372">
    <property type="entry name" value="BEACH_dom_sf"/>
</dbReference>
<dbReference type="InterPro" id="IPR036322">
    <property type="entry name" value="WD40_repeat_dom_sf"/>
</dbReference>
<dbReference type="Gene3D" id="1.10.1540.10">
    <property type="entry name" value="BEACH domain"/>
    <property type="match status" value="1"/>
</dbReference>
<dbReference type="EMBL" id="JAPDFW010000123">
    <property type="protein sequence ID" value="KAJ5067923.1"/>
    <property type="molecule type" value="Genomic_DNA"/>
</dbReference>
<evidence type="ECO:0000259" key="5">
    <source>
        <dbReference type="PROSITE" id="PS50197"/>
    </source>
</evidence>
<sequence>MLEKSTKKRKFGSFRNWIDKDFVSERRKYGNEVVQFSIGIPDENSENMKQIILLMNLFSNFKFFLLFGKYCTYDQNVFRSGIQNIIHFLFGRIENLDMNVVEELMQFSQYLQSLVESIEIEVSHSRKTELLYVILSLLFTLLYEVEEYLQKDEKKNEEKQEQIKLQKIRLTKRKIIIEVLKLIFYKYYSLIQKKFTDPNGNSILNSEPSSFLLFQKNKEYEDFMELFQTEKWKNAVQQHFNSVEEKFRKELEIHWTIIAQERIAKTEGVKQEYQVIQENQEKQKQQKSDEILNQLLSTLVKESELNLKKYIDEKNKTKINARRKWRLMFRNLTSERGAWRQEKNHEEAHWKVDKTSGFSNQRRKLKRNYKFDMHMRACVRRDEGSKEYLTTILQNYDRTEMEKLRSETTLKILEMKSLIDNVNGKERLNETKIEFDDMMMIKESLKENNSKTIIYRTSCELVSLTGSISGMLEITTVSLDFYGKYNPYLKKGDLNEKLKEDEKMIEMTKYISWNLNEMKEMMKRRFNLRRCAIEFFLINKKSFLINFPNAKIADQVYNEISSMKLPNLIRYETGSFSEILKKSKITKKWQHYEMTNFEYLMELNIISGRTFNDISQYPVFPWILVDFSSEKIDLDDISVYRDLSKPIGALNEKRLKDFIQRYHDLSRIDDSIPPFHYGSHYSNQGGVLFYLIRIEPFTSLFIEMQGGKFDIADRVFHSLPTTWESCLTSQSDVKELIPEFYFFPEFLENSNNFNLGKKQTGELIGNVILPPWAKTPDEYIWMNRKALESEYVSQHLNEWIDLIFGYKQQGEEAVKAYNVFHYLTYENSIEIDSIQNEHQKQSIEEQVRYFGQTPTQIFKKPHPKRLSLSEVNASPFYWEIDAKTKFRSSCITLTKSKILFVNFKTKLIVFDKNRYLHFIRNFMNQPGINQTKAKHSPSLAISKSSYFPSRTFSQTNSNEKLESGFSSQTPQLKRKTLDLINPTTESKDDQYYSQISMETSIKKSTQRIGVSFAFGITQFSICFAVTKNEKNIIICGYWDNSFKIYNTETFKLKQSISHHKDIVTCLALDDDLLVTGSRDTTVIVWKLQVTKGKVLEKPMHILYGHNDEVSCVDVNYQLDVVVSGSLDGTCNIQTAQLGSYVRSFFLHESKRISPSMIKIINNGYILIYSNKDLSIYLFSINAKLLKIVDTSQIIHSWITSNNSQYLFTGSQQGVIQIRQIIDLKLVSHFEVKNSIRFLSFLGNEKNLLAGLESGELLFGKFF</sequence>